<dbReference type="EMBL" id="JBHRYB010000003">
    <property type="protein sequence ID" value="MFC3679242.1"/>
    <property type="molecule type" value="Genomic_DNA"/>
</dbReference>
<feature type="domain" description="Porin" evidence="2">
    <location>
        <begin position="12"/>
        <end position="358"/>
    </location>
</feature>
<dbReference type="Pfam" id="PF13609">
    <property type="entry name" value="Porin_4"/>
    <property type="match status" value="1"/>
</dbReference>
<sequence length="383" mass="43019">MRTRIMTPLVSALLMGTAGHAIADDSLNVYGFLNVGAYYLDENDITIENYESGDANFFNRDTMMGLQVSKTISDRTSATIQLTAKGEEDFDVRTSLAFVSHALNDSTDFRFGRLRIPFFYYSEFLDVGYAYNWVRPTGDAYGIPFADYNGADLTHRFSFDSFDGQVQLNYGRRDKPITLFNEEYESELNNFAGITLNLYMGNFGFRAGMQQTEMTLELEQGGSRRIDFAYTAAQGIAGLINASQSTRDTFDFDEKRARYYNLATTWDNGDWSFIAETAIIDFESGLYVDNFAWLASAAKRFGALTLHTTYSTSRDRLDGGEVGEIQKTMKLRGEDDSVTLGMRYDLDEATALKFEATHHVEETNQGEPGGSGTLYRAALQLVF</sequence>
<proteinExistence type="predicted"/>
<dbReference type="InterPro" id="IPR033900">
    <property type="entry name" value="Gram_neg_porin_domain"/>
</dbReference>
<name>A0ABV7VRB7_9GAMM</name>
<keyword evidence="1" id="KW-0732">Signal</keyword>
<evidence type="ECO:0000313" key="3">
    <source>
        <dbReference type="EMBL" id="MFC3679242.1"/>
    </source>
</evidence>
<reference evidence="4" key="1">
    <citation type="journal article" date="2019" name="Int. J. Syst. Evol. Microbiol.">
        <title>The Global Catalogue of Microorganisms (GCM) 10K type strain sequencing project: providing services to taxonomists for standard genome sequencing and annotation.</title>
        <authorList>
            <consortium name="The Broad Institute Genomics Platform"/>
            <consortium name="The Broad Institute Genome Sequencing Center for Infectious Disease"/>
            <person name="Wu L."/>
            <person name="Ma J."/>
        </authorList>
    </citation>
    <scope>NUCLEOTIDE SEQUENCE [LARGE SCALE GENOMIC DNA]</scope>
    <source>
        <strain evidence="4">KCTC 42424</strain>
    </source>
</reference>
<gene>
    <name evidence="3" type="ORF">ACFOMG_03845</name>
</gene>
<keyword evidence="4" id="KW-1185">Reference proteome</keyword>
<evidence type="ECO:0000313" key="4">
    <source>
        <dbReference type="Proteomes" id="UP001595722"/>
    </source>
</evidence>
<evidence type="ECO:0000256" key="1">
    <source>
        <dbReference type="SAM" id="SignalP"/>
    </source>
</evidence>
<organism evidence="3 4">
    <name type="scientific">Bacterioplanoides pacificum</name>
    <dbReference type="NCBI Taxonomy" id="1171596"/>
    <lineage>
        <taxon>Bacteria</taxon>
        <taxon>Pseudomonadati</taxon>
        <taxon>Pseudomonadota</taxon>
        <taxon>Gammaproteobacteria</taxon>
        <taxon>Oceanospirillales</taxon>
        <taxon>Oceanospirillaceae</taxon>
        <taxon>Bacterioplanoides</taxon>
    </lineage>
</organism>
<evidence type="ECO:0000259" key="2">
    <source>
        <dbReference type="Pfam" id="PF13609"/>
    </source>
</evidence>
<comment type="caution">
    <text evidence="3">The sequence shown here is derived from an EMBL/GenBank/DDBJ whole genome shotgun (WGS) entry which is preliminary data.</text>
</comment>
<dbReference type="RefSeq" id="WP_376864898.1">
    <property type="nucleotide sequence ID" value="NZ_JBHRYB010000003.1"/>
</dbReference>
<dbReference type="Proteomes" id="UP001595722">
    <property type="component" value="Unassembled WGS sequence"/>
</dbReference>
<feature type="signal peptide" evidence="1">
    <location>
        <begin position="1"/>
        <end position="23"/>
    </location>
</feature>
<feature type="chain" id="PRO_5046202045" evidence="1">
    <location>
        <begin position="24"/>
        <end position="383"/>
    </location>
</feature>
<accession>A0ABV7VRB7</accession>
<dbReference type="SUPFAM" id="SSF56935">
    <property type="entry name" value="Porins"/>
    <property type="match status" value="1"/>
</dbReference>
<protein>
    <submittedName>
        <fullName evidence="3">Porin</fullName>
    </submittedName>
</protein>